<accession>A0AAN7ZBU8</accession>
<proteinExistence type="predicted"/>
<dbReference type="AlphaFoldDB" id="A0AAN7ZBU8"/>
<protein>
    <submittedName>
        <fullName evidence="1">Uncharacterized protein</fullName>
    </submittedName>
</protein>
<sequence length="121" mass="12964">MIFFLSNTTVWVTNSVEDKGDIAKGPSITIRVAQNSGRFPLPTGLGKVHQVPAIHVTDSFPEAPERDAILANDSVRLTSSNNMVASKPKATASRVGTNLESTTIVLDPLSLTSPEFLDEIT</sequence>
<dbReference type="EMBL" id="JAWHQM010000033">
    <property type="protein sequence ID" value="KAK5633516.1"/>
    <property type="molecule type" value="Genomic_DNA"/>
</dbReference>
<evidence type="ECO:0000313" key="2">
    <source>
        <dbReference type="Proteomes" id="UP001305414"/>
    </source>
</evidence>
<organism evidence="1 2">
    <name type="scientific">Xylaria bambusicola</name>
    <dbReference type="NCBI Taxonomy" id="326684"/>
    <lineage>
        <taxon>Eukaryota</taxon>
        <taxon>Fungi</taxon>
        <taxon>Dikarya</taxon>
        <taxon>Ascomycota</taxon>
        <taxon>Pezizomycotina</taxon>
        <taxon>Sordariomycetes</taxon>
        <taxon>Xylariomycetidae</taxon>
        <taxon>Xylariales</taxon>
        <taxon>Xylariaceae</taxon>
        <taxon>Xylaria</taxon>
    </lineage>
</organism>
<reference evidence="1 2" key="1">
    <citation type="submission" date="2023-10" db="EMBL/GenBank/DDBJ databases">
        <title>Draft genome sequence of Xylaria bambusicola isolate GMP-LS, the root and basal stem rot pathogen of sugarcane in Indonesia.</title>
        <authorList>
            <person name="Selvaraj P."/>
            <person name="Muralishankar V."/>
            <person name="Muruganantham S."/>
            <person name="Sp S."/>
            <person name="Haryani S."/>
            <person name="Lau K.J.X."/>
            <person name="Naqvi N.I."/>
        </authorList>
    </citation>
    <scope>NUCLEOTIDE SEQUENCE [LARGE SCALE GENOMIC DNA]</scope>
    <source>
        <strain evidence="1">GMP-LS</strain>
    </source>
</reference>
<name>A0AAN7ZBU8_9PEZI</name>
<comment type="caution">
    <text evidence="1">The sequence shown here is derived from an EMBL/GenBank/DDBJ whole genome shotgun (WGS) entry which is preliminary data.</text>
</comment>
<gene>
    <name evidence="1" type="ORF">RRF57_009230</name>
</gene>
<evidence type="ECO:0000313" key="1">
    <source>
        <dbReference type="EMBL" id="KAK5633516.1"/>
    </source>
</evidence>
<dbReference type="Proteomes" id="UP001305414">
    <property type="component" value="Unassembled WGS sequence"/>
</dbReference>
<keyword evidence="2" id="KW-1185">Reference proteome</keyword>